<keyword evidence="8" id="KW-0645">Protease</keyword>
<keyword evidence="8" id="KW-0378">Hydrolase</keyword>
<name>A0A7V3E7R6_9BACT</name>
<reference evidence="8" key="1">
    <citation type="journal article" date="2020" name="mSystems">
        <title>Genome- and Community-Level Interaction Insights into Carbon Utilization and Element Cycling Functions of Hydrothermarchaeota in Hydrothermal Sediment.</title>
        <authorList>
            <person name="Zhou Z."/>
            <person name="Liu Y."/>
            <person name="Xu W."/>
            <person name="Pan J."/>
            <person name="Luo Z.H."/>
            <person name="Li M."/>
        </authorList>
    </citation>
    <scope>NUCLEOTIDE SEQUENCE [LARGE SCALE GENOMIC DNA]</scope>
    <source>
        <strain evidence="8">SpSt-479</strain>
    </source>
</reference>
<protein>
    <submittedName>
        <fullName evidence="8">Rhomboid family intramembrane serine protease</fullName>
    </submittedName>
</protein>
<gene>
    <name evidence="8" type="ORF">ENS31_08795</name>
</gene>
<dbReference type="GO" id="GO:0016020">
    <property type="term" value="C:membrane"/>
    <property type="evidence" value="ECO:0007669"/>
    <property type="project" value="UniProtKB-SubCell"/>
</dbReference>
<dbReference type="AlphaFoldDB" id="A0A7V3E7R6"/>
<evidence type="ECO:0000313" key="8">
    <source>
        <dbReference type="EMBL" id="HFI91607.1"/>
    </source>
</evidence>
<organism evidence="8">
    <name type="scientific">Ignavibacterium album</name>
    <dbReference type="NCBI Taxonomy" id="591197"/>
    <lineage>
        <taxon>Bacteria</taxon>
        <taxon>Pseudomonadati</taxon>
        <taxon>Ignavibacteriota</taxon>
        <taxon>Ignavibacteria</taxon>
        <taxon>Ignavibacteriales</taxon>
        <taxon>Ignavibacteriaceae</taxon>
        <taxon>Ignavibacterium</taxon>
    </lineage>
</organism>
<feature type="transmembrane region" description="Helical" evidence="5">
    <location>
        <begin position="77"/>
        <end position="95"/>
    </location>
</feature>
<evidence type="ECO:0000259" key="6">
    <source>
        <dbReference type="Pfam" id="PF01694"/>
    </source>
</evidence>
<dbReference type="InterPro" id="IPR046483">
    <property type="entry name" value="DUF6576"/>
</dbReference>
<evidence type="ECO:0000256" key="1">
    <source>
        <dbReference type="ARBA" id="ARBA00004141"/>
    </source>
</evidence>
<keyword evidence="4 5" id="KW-0472">Membrane</keyword>
<accession>A0A7V3E7R6</accession>
<dbReference type="PANTHER" id="PTHR43066:SF11">
    <property type="entry name" value="PEPTIDASE S54 RHOMBOID DOMAIN-CONTAINING PROTEIN"/>
    <property type="match status" value="1"/>
</dbReference>
<comment type="caution">
    <text evidence="8">The sequence shown here is derived from an EMBL/GenBank/DDBJ whole genome shotgun (WGS) entry which is preliminary data.</text>
</comment>
<evidence type="ECO:0000256" key="3">
    <source>
        <dbReference type="ARBA" id="ARBA00022989"/>
    </source>
</evidence>
<feature type="transmembrane region" description="Helical" evidence="5">
    <location>
        <begin position="160"/>
        <end position="179"/>
    </location>
</feature>
<dbReference type="Pfam" id="PF20216">
    <property type="entry name" value="DUF6576"/>
    <property type="match status" value="1"/>
</dbReference>
<evidence type="ECO:0000256" key="5">
    <source>
        <dbReference type="SAM" id="Phobius"/>
    </source>
</evidence>
<evidence type="ECO:0000256" key="4">
    <source>
        <dbReference type="ARBA" id="ARBA00023136"/>
    </source>
</evidence>
<feature type="transmembrane region" description="Helical" evidence="5">
    <location>
        <begin position="131"/>
        <end position="154"/>
    </location>
</feature>
<dbReference type="PANTHER" id="PTHR43066">
    <property type="entry name" value="RHOMBOID-RELATED PROTEIN"/>
    <property type="match status" value="1"/>
</dbReference>
<dbReference type="EMBL" id="DSUJ01000008">
    <property type="protein sequence ID" value="HFI91607.1"/>
    <property type="molecule type" value="Genomic_DNA"/>
</dbReference>
<feature type="domain" description="DUF6576" evidence="7">
    <location>
        <begin position="231"/>
        <end position="269"/>
    </location>
</feature>
<dbReference type="SUPFAM" id="SSF144091">
    <property type="entry name" value="Rhomboid-like"/>
    <property type="match status" value="1"/>
</dbReference>
<dbReference type="InterPro" id="IPR035952">
    <property type="entry name" value="Rhomboid-like_sf"/>
</dbReference>
<dbReference type="GO" id="GO:0006508">
    <property type="term" value="P:proteolysis"/>
    <property type="evidence" value="ECO:0007669"/>
    <property type="project" value="UniProtKB-KW"/>
</dbReference>
<evidence type="ECO:0000259" key="7">
    <source>
        <dbReference type="Pfam" id="PF20216"/>
    </source>
</evidence>
<feature type="transmembrane region" description="Helical" evidence="5">
    <location>
        <begin position="101"/>
        <end position="124"/>
    </location>
</feature>
<evidence type="ECO:0000256" key="2">
    <source>
        <dbReference type="ARBA" id="ARBA00022692"/>
    </source>
</evidence>
<feature type="transmembrane region" description="Helical" evidence="5">
    <location>
        <begin position="46"/>
        <end position="65"/>
    </location>
</feature>
<dbReference type="GO" id="GO:0004252">
    <property type="term" value="F:serine-type endopeptidase activity"/>
    <property type="evidence" value="ECO:0007669"/>
    <property type="project" value="InterPro"/>
</dbReference>
<keyword evidence="3 5" id="KW-1133">Transmembrane helix</keyword>
<sequence>MDNIVFNGYPAAYILNRWFALNPITGYDFAGHPFNFQVWQLITYQFMHGGFAHIFFNMFALWMFGAEVEYILGSKKFLIFYLFSGITAGLLHLFISPLLGSPLAVTIGASGAVFGVMTAFALLFPDRYIFLYFLIPVKAKYLIGFLIVFEFLAIDSAASNVAHLAHLGGALFGFLFILFDKSNQVEFRNLFRKSFYFKKKTPSDYSSYPFGSRTDDDVQEAKFYDLNKKDEEETISQEEIDAILDKISKYGYQRLTEREKRILFEASKKMK</sequence>
<proteinExistence type="predicted"/>
<dbReference type="Pfam" id="PF01694">
    <property type="entry name" value="Rhomboid"/>
    <property type="match status" value="1"/>
</dbReference>
<dbReference type="Gene3D" id="1.20.1540.10">
    <property type="entry name" value="Rhomboid-like"/>
    <property type="match status" value="1"/>
</dbReference>
<feature type="domain" description="Peptidase S54 rhomboid" evidence="6">
    <location>
        <begin position="36"/>
        <end position="178"/>
    </location>
</feature>
<keyword evidence="2 5" id="KW-0812">Transmembrane</keyword>
<dbReference type="InterPro" id="IPR022764">
    <property type="entry name" value="Peptidase_S54_rhomboid_dom"/>
</dbReference>
<comment type="subcellular location">
    <subcellularLocation>
        <location evidence="1">Membrane</location>
        <topology evidence="1">Multi-pass membrane protein</topology>
    </subcellularLocation>
</comment>